<dbReference type="InterPro" id="IPR017871">
    <property type="entry name" value="ABC_transporter-like_CS"/>
</dbReference>
<dbReference type="InterPro" id="IPR003439">
    <property type="entry name" value="ABC_transporter-like_ATP-bd"/>
</dbReference>
<dbReference type="SUPFAM" id="SSF50331">
    <property type="entry name" value="MOP-like"/>
    <property type="match status" value="1"/>
</dbReference>
<dbReference type="InterPro" id="IPR003593">
    <property type="entry name" value="AAA+_ATPase"/>
</dbReference>
<dbReference type="PROSITE" id="PS00211">
    <property type="entry name" value="ABC_TRANSPORTER_1"/>
    <property type="match status" value="1"/>
</dbReference>
<evidence type="ECO:0000256" key="3">
    <source>
        <dbReference type="ARBA" id="ARBA00022840"/>
    </source>
</evidence>
<organism evidence="5 6">
    <name type="scientific">Conexibacter woesei (strain DSM 14684 / CCUG 47730 / CIP 108061 / JCM 11494 / NBRC 100937 / ID131577)</name>
    <dbReference type="NCBI Taxonomy" id="469383"/>
    <lineage>
        <taxon>Bacteria</taxon>
        <taxon>Bacillati</taxon>
        <taxon>Actinomycetota</taxon>
        <taxon>Thermoleophilia</taxon>
        <taxon>Solirubrobacterales</taxon>
        <taxon>Conexibacteraceae</taxon>
        <taxon>Conexibacter</taxon>
    </lineage>
</organism>
<keyword evidence="6" id="KW-1185">Reference proteome</keyword>
<dbReference type="PROSITE" id="PS50893">
    <property type="entry name" value="ABC_TRANSPORTER_2"/>
    <property type="match status" value="1"/>
</dbReference>
<dbReference type="PANTHER" id="PTHR42781">
    <property type="entry name" value="SPERMIDINE/PUTRESCINE IMPORT ATP-BINDING PROTEIN POTA"/>
    <property type="match status" value="1"/>
</dbReference>
<evidence type="ECO:0000256" key="1">
    <source>
        <dbReference type="ARBA" id="ARBA00022448"/>
    </source>
</evidence>
<accession>D3F6C5</accession>
<dbReference type="KEGG" id="cwo:Cwoe_2267"/>
<dbReference type="Pfam" id="PF00005">
    <property type="entry name" value="ABC_tran"/>
    <property type="match status" value="1"/>
</dbReference>
<reference evidence="6" key="2">
    <citation type="submission" date="2010-01" db="EMBL/GenBank/DDBJ databases">
        <title>The complete genome of Conexibacter woesei DSM 14684.</title>
        <authorList>
            <consortium name="US DOE Joint Genome Institute (JGI-PGF)"/>
            <person name="Lucas S."/>
            <person name="Copeland A."/>
            <person name="Lapidus A."/>
            <person name="Glavina del Rio T."/>
            <person name="Dalin E."/>
            <person name="Tice H."/>
            <person name="Bruce D."/>
            <person name="Goodwin L."/>
            <person name="Pitluck S."/>
            <person name="Kyrpides N."/>
            <person name="Mavromatis K."/>
            <person name="Ivanova N."/>
            <person name="Mikhailova N."/>
            <person name="Chertkov O."/>
            <person name="Brettin T."/>
            <person name="Detter J.C."/>
            <person name="Han C."/>
            <person name="Larimer F."/>
            <person name="Land M."/>
            <person name="Hauser L."/>
            <person name="Markowitz V."/>
            <person name="Cheng J.-F."/>
            <person name="Hugenholtz P."/>
            <person name="Woyke T."/>
            <person name="Wu D."/>
            <person name="Pukall R."/>
            <person name="Steenblock K."/>
            <person name="Schneider S."/>
            <person name="Klenk H.-P."/>
            <person name="Eisen J.A."/>
        </authorList>
    </citation>
    <scope>NUCLEOTIDE SEQUENCE [LARGE SCALE GENOMIC DNA]</scope>
    <source>
        <strain evidence="6">DSM 14684 / CIP 108061 / JCM 11494 / NBRC 100937 / ID131577</strain>
    </source>
</reference>
<keyword evidence="3" id="KW-0067">ATP-binding</keyword>
<dbReference type="PANTHER" id="PTHR42781:SF4">
    <property type="entry name" value="SPERMIDINE_PUTRESCINE IMPORT ATP-BINDING PROTEIN POTA"/>
    <property type="match status" value="1"/>
</dbReference>
<dbReference type="Gene3D" id="3.40.50.300">
    <property type="entry name" value="P-loop containing nucleotide triphosphate hydrolases"/>
    <property type="match status" value="1"/>
</dbReference>
<name>D3F6C5_CONWI</name>
<dbReference type="InterPro" id="IPR050093">
    <property type="entry name" value="ABC_SmlMolc_Importer"/>
</dbReference>
<dbReference type="Proteomes" id="UP000008229">
    <property type="component" value="Chromosome"/>
</dbReference>
<dbReference type="SMART" id="SM00382">
    <property type="entry name" value="AAA"/>
    <property type="match status" value="1"/>
</dbReference>
<dbReference type="SUPFAM" id="SSF52540">
    <property type="entry name" value="P-loop containing nucleoside triphosphate hydrolases"/>
    <property type="match status" value="1"/>
</dbReference>
<evidence type="ECO:0000256" key="2">
    <source>
        <dbReference type="ARBA" id="ARBA00022741"/>
    </source>
</evidence>
<dbReference type="GO" id="GO:0016887">
    <property type="term" value="F:ATP hydrolysis activity"/>
    <property type="evidence" value="ECO:0007669"/>
    <property type="project" value="InterPro"/>
</dbReference>
<dbReference type="eggNOG" id="COG3842">
    <property type="taxonomic scope" value="Bacteria"/>
</dbReference>
<evidence type="ECO:0000313" key="5">
    <source>
        <dbReference type="EMBL" id="ADB50692.1"/>
    </source>
</evidence>
<dbReference type="InterPro" id="IPR008995">
    <property type="entry name" value="Mo/tungstate-bd_C_term_dom"/>
</dbReference>
<feature type="domain" description="ABC transporter" evidence="4">
    <location>
        <begin position="5"/>
        <end position="235"/>
    </location>
</feature>
<dbReference type="GO" id="GO:0005524">
    <property type="term" value="F:ATP binding"/>
    <property type="evidence" value="ECO:0007669"/>
    <property type="project" value="UniProtKB-KW"/>
</dbReference>
<protein>
    <submittedName>
        <fullName evidence="5">ABC transporter related protein</fullName>
    </submittedName>
</protein>
<dbReference type="GO" id="GO:0022857">
    <property type="term" value="F:transmembrane transporter activity"/>
    <property type="evidence" value="ECO:0007669"/>
    <property type="project" value="InterPro"/>
</dbReference>
<dbReference type="HOGENOM" id="CLU_000604_1_1_11"/>
<evidence type="ECO:0000313" key="6">
    <source>
        <dbReference type="Proteomes" id="UP000008229"/>
    </source>
</evidence>
<reference evidence="5 6" key="1">
    <citation type="journal article" date="2010" name="Stand. Genomic Sci.">
        <title>Complete genome sequence of Conexibacter woesei type strain (ID131577).</title>
        <authorList>
            <person name="Pukall R."/>
            <person name="Lapidus A."/>
            <person name="Glavina Del Rio T."/>
            <person name="Copeland A."/>
            <person name="Tice H."/>
            <person name="Cheng J.-F."/>
            <person name="Lucas S."/>
            <person name="Chen F."/>
            <person name="Nolan M."/>
            <person name="Bruce D."/>
            <person name="Goodwin L."/>
            <person name="Pitluck S."/>
            <person name="Mavromatis K."/>
            <person name="Ivanova N."/>
            <person name="Ovchinnikova G."/>
            <person name="Pati A."/>
            <person name="Chen A."/>
            <person name="Palaniappan K."/>
            <person name="Land M."/>
            <person name="Hauser L."/>
            <person name="Chang Y.-J."/>
            <person name="Jeffries C.D."/>
            <person name="Chain P."/>
            <person name="Meincke L."/>
            <person name="Sims D."/>
            <person name="Brettin T."/>
            <person name="Detter J.C."/>
            <person name="Rohde M."/>
            <person name="Goeker M."/>
            <person name="Bristow J."/>
            <person name="Eisen J.A."/>
            <person name="Markowitz V."/>
            <person name="Kyrpides N.C."/>
            <person name="Klenk H.-P."/>
            <person name="Hugenholtz P."/>
        </authorList>
    </citation>
    <scope>NUCLEOTIDE SEQUENCE [LARGE SCALE GENOMIC DNA]</scope>
    <source>
        <strain evidence="6">DSM 14684 / CIP 108061 / JCM 11494 / NBRC 100937 / ID131577</strain>
    </source>
</reference>
<keyword evidence="2" id="KW-0547">Nucleotide-binding</keyword>
<proteinExistence type="predicted"/>
<dbReference type="EMBL" id="CP001854">
    <property type="protein sequence ID" value="ADB50692.1"/>
    <property type="molecule type" value="Genomic_DNA"/>
</dbReference>
<dbReference type="InterPro" id="IPR027417">
    <property type="entry name" value="P-loop_NTPase"/>
</dbReference>
<dbReference type="STRING" id="469383.Cwoe_2267"/>
<dbReference type="GO" id="GO:0043190">
    <property type="term" value="C:ATP-binding cassette (ABC) transporter complex"/>
    <property type="evidence" value="ECO:0007669"/>
    <property type="project" value="InterPro"/>
</dbReference>
<dbReference type="RefSeq" id="WP_012933743.1">
    <property type="nucleotide sequence ID" value="NC_013739.1"/>
</dbReference>
<dbReference type="InterPro" id="IPR013611">
    <property type="entry name" value="Transp-assoc_OB_typ2"/>
</dbReference>
<dbReference type="Pfam" id="PF08402">
    <property type="entry name" value="TOBE_2"/>
    <property type="match status" value="1"/>
</dbReference>
<sequence>MSIRARITDGSVRLGSVQALDRVSLAVEPGQFLALLGPSGSGKTTTLNVLAGFVTPDSGTVTFDGSDVTALPPHRRDLGIVFQGYALFPHMTVAENVGFPLRMRKVPRSDRSTRVREGLALVGLEEHADRAVATLSGGQRQRVALARAIVFEPRMLLLDEPLAALDKQLRDAMQLELRRLQQRVGITAVAVTHDQVEALTMADMVAVMRDGRIEQIGSPRDVYMRPATLFVADFLGEANLVPVERGQLAGFGRLGHDRTGQAVVRPEHVTLHRDGDAAEDGELRARAAVEEISFQGSRTRIRARLLAPAGVELTLAEVPLAGLEGVAPGREVELRLDARDIHVIAAQPSAS</sequence>
<dbReference type="AlphaFoldDB" id="D3F6C5"/>
<dbReference type="OrthoDB" id="9802264at2"/>
<gene>
    <name evidence="5" type="ordered locus">Cwoe_2267</name>
</gene>
<dbReference type="FunFam" id="3.40.50.300:FF:000133">
    <property type="entry name" value="Spermidine/putrescine import ATP-binding protein PotA"/>
    <property type="match status" value="1"/>
</dbReference>
<keyword evidence="1" id="KW-0813">Transport</keyword>
<evidence type="ECO:0000259" key="4">
    <source>
        <dbReference type="PROSITE" id="PS50893"/>
    </source>
</evidence>